<feature type="transmembrane region" description="Helical" evidence="11">
    <location>
        <begin position="72"/>
        <end position="91"/>
    </location>
</feature>
<protein>
    <recommendedName>
        <fullName evidence="4">Golgi apparatus membrane protein TVP38</fullName>
    </recommendedName>
    <alternativeName>
        <fullName evidence="5">Golgi apparatus membrane protein tvp38</fullName>
    </alternativeName>
</protein>
<reference evidence="13" key="1">
    <citation type="submission" date="2023-03" db="EMBL/GenBank/DDBJ databases">
        <title>Massive genome expansion in bonnet fungi (Mycena s.s.) driven by repeated elements and novel gene families across ecological guilds.</title>
        <authorList>
            <consortium name="Lawrence Berkeley National Laboratory"/>
            <person name="Harder C.B."/>
            <person name="Miyauchi S."/>
            <person name="Viragh M."/>
            <person name="Kuo A."/>
            <person name="Thoen E."/>
            <person name="Andreopoulos B."/>
            <person name="Lu D."/>
            <person name="Skrede I."/>
            <person name="Drula E."/>
            <person name="Henrissat B."/>
            <person name="Morin E."/>
            <person name="Kohler A."/>
            <person name="Barry K."/>
            <person name="LaButti K."/>
            <person name="Morin E."/>
            <person name="Salamov A."/>
            <person name="Lipzen A."/>
            <person name="Mereny Z."/>
            <person name="Hegedus B."/>
            <person name="Baldrian P."/>
            <person name="Stursova M."/>
            <person name="Weitz H."/>
            <person name="Taylor A."/>
            <person name="Grigoriev I.V."/>
            <person name="Nagy L.G."/>
            <person name="Martin F."/>
            <person name="Kauserud H."/>
        </authorList>
    </citation>
    <scope>NUCLEOTIDE SEQUENCE</scope>
    <source>
        <strain evidence="13">CBHHK188m</strain>
    </source>
</reference>
<dbReference type="Pfam" id="PF09335">
    <property type="entry name" value="VTT_dom"/>
    <property type="match status" value="1"/>
</dbReference>
<feature type="transmembrane region" description="Helical" evidence="11">
    <location>
        <begin position="214"/>
        <end position="239"/>
    </location>
</feature>
<dbReference type="Proteomes" id="UP001215280">
    <property type="component" value="Unassembled WGS sequence"/>
</dbReference>
<comment type="caution">
    <text evidence="13">The sequence shown here is derived from an EMBL/GenBank/DDBJ whole genome shotgun (WGS) entry which is preliminary data.</text>
</comment>
<feature type="compositionally biased region" description="Polar residues" evidence="10">
    <location>
        <begin position="25"/>
        <end position="36"/>
    </location>
</feature>
<evidence type="ECO:0000256" key="10">
    <source>
        <dbReference type="SAM" id="MobiDB-lite"/>
    </source>
</evidence>
<keyword evidence="7 11" id="KW-1133">Transmembrane helix</keyword>
<dbReference type="PANTHER" id="PTHR47549:SF2">
    <property type="entry name" value="GOLGI APPARATUS MEMBRANE PROTEIN TVP38"/>
    <property type="match status" value="1"/>
</dbReference>
<dbReference type="AlphaFoldDB" id="A0AAD7I999"/>
<organism evidence="13 14">
    <name type="scientific">Mycena maculata</name>
    <dbReference type="NCBI Taxonomy" id="230809"/>
    <lineage>
        <taxon>Eukaryota</taxon>
        <taxon>Fungi</taxon>
        <taxon>Dikarya</taxon>
        <taxon>Basidiomycota</taxon>
        <taxon>Agaricomycotina</taxon>
        <taxon>Agaricomycetes</taxon>
        <taxon>Agaricomycetidae</taxon>
        <taxon>Agaricales</taxon>
        <taxon>Marasmiineae</taxon>
        <taxon>Mycenaceae</taxon>
        <taxon>Mycena</taxon>
    </lineage>
</organism>
<dbReference type="GO" id="GO:0000139">
    <property type="term" value="C:Golgi membrane"/>
    <property type="evidence" value="ECO:0007669"/>
    <property type="project" value="UniProtKB-SubCell"/>
</dbReference>
<keyword evidence="8" id="KW-0333">Golgi apparatus</keyword>
<evidence type="ECO:0000256" key="6">
    <source>
        <dbReference type="ARBA" id="ARBA00022692"/>
    </source>
</evidence>
<keyword evidence="6 11" id="KW-0812">Transmembrane</keyword>
<evidence type="ECO:0000256" key="3">
    <source>
        <dbReference type="ARBA" id="ARBA00008640"/>
    </source>
</evidence>
<dbReference type="EMBL" id="JARJLG010000147">
    <property type="protein sequence ID" value="KAJ7736733.1"/>
    <property type="molecule type" value="Genomic_DNA"/>
</dbReference>
<evidence type="ECO:0000256" key="5">
    <source>
        <dbReference type="ARBA" id="ARBA00020673"/>
    </source>
</evidence>
<name>A0AAD7I999_9AGAR</name>
<evidence type="ECO:0000256" key="8">
    <source>
        <dbReference type="ARBA" id="ARBA00023034"/>
    </source>
</evidence>
<dbReference type="PANTHER" id="PTHR47549">
    <property type="entry name" value="GOLGI APPARATUS MEMBRANE PROTEIN TVP38-RELATED"/>
    <property type="match status" value="1"/>
</dbReference>
<evidence type="ECO:0000313" key="14">
    <source>
        <dbReference type="Proteomes" id="UP001215280"/>
    </source>
</evidence>
<proteinExistence type="inferred from homology"/>
<comment type="similarity">
    <text evidence="3">Belongs to the TVP38/TMEM64 family.</text>
</comment>
<evidence type="ECO:0000313" key="13">
    <source>
        <dbReference type="EMBL" id="KAJ7736733.1"/>
    </source>
</evidence>
<evidence type="ECO:0000256" key="4">
    <source>
        <dbReference type="ARBA" id="ARBA00013533"/>
    </source>
</evidence>
<keyword evidence="9 11" id="KW-0472">Membrane</keyword>
<evidence type="ECO:0000259" key="12">
    <source>
        <dbReference type="Pfam" id="PF09335"/>
    </source>
</evidence>
<evidence type="ECO:0000256" key="7">
    <source>
        <dbReference type="ARBA" id="ARBA00022989"/>
    </source>
</evidence>
<feature type="region of interest" description="Disordered" evidence="10">
    <location>
        <begin position="25"/>
        <end position="67"/>
    </location>
</feature>
<feature type="transmembrane region" description="Helical" evidence="11">
    <location>
        <begin position="259"/>
        <end position="279"/>
    </location>
</feature>
<keyword evidence="14" id="KW-1185">Reference proteome</keyword>
<comment type="function">
    <text evidence="1">Golgi membrane protein involved in vesicular trafficking and spindle migration.</text>
</comment>
<feature type="domain" description="VTT" evidence="12">
    <location>
        <begin position="131"/>
        <end position="245"/>
    </location>
</feature>
<sequence length="316" mass="34616">MSTPLAMPHPVYGQYPDSFLPSKSSLSTFDVSSSKGYSAEDIRRISRTPSPTPSEYNALHGNKPPKSTKQKIKYAAIASVVITIGILFSVFNKKIVNALSPATDWLRNHKFGPAIPIAILFIISFPPLFGQELIATLVGVTWSLPESLAIVAVGTLLGEIANYFVFKYACTGRSGKLEAKNFDYGLMAYVVRRGGFLVVLVIRYSTVPSHFATALFASVGISFWIFLIAAILSLPQGLLPVYIGYVMQPSVSEDNTSKTIENIVTVAGILITVFAYVWLKRQTKAATPDFIHERQKARQADVQAKLHSISRPLDTV</sequence>
<comment type="subcellular location">
    <subcellularLocation>
        <location evidence="2">Golgi apparatus membrane</location>
        <topology evidence="2">Multi-pass membrane protein</topology>
    </subcellularLocation>
</comment>
<feature type="transmembrane region" description="Helical" evidence="11">
    <location>
        <begin position="142"/>
        <end position="164"/>
    </location>
</feature>
<dbReference type="InterPro" id="IPR032816">
    <property type="entry name" value="VTT_dom"/>
</dbReference>
<evidence type="ECO:0000256" key="2">
    <source>
        <dbReference type="ARBA" id="ARBA00004653"/>
    </source>
</evidence>
<evidence type="ECO:0000256" key="9">
    <source>
        <dbReference type="ARBA" id="ARBA00023136"/>
    </source>
</evidence>
<gene>
    <name evidence="13" type="ORF">DFH07DRAFT_97183</name>
</gene>
<accession>A0AAD7I999</accession>
<evidence type="ECO:0000256" key="11">
    <source>
        <dbReference type="SAM" id="Phobius"/>
    </source>
</evidence>
<feature type="transmembrane region" description="Helical" evidence="11">
    <location>
        <begin position="111"/>
        <end position="130"/>
    </location>
</feature>
<dbReference type="InterPro" id="IPR051076">
    <property type="entry name" value="Golgi_membrane_TVP38/TMEM64"/>
</dbReference>
<evidence type="ECO:0000256" key="1">
    <source>
        <dbReference type="ARBA" id="ARBA00002978"/>
    </source>
</evidence>